<comment type="caution">
    <text evidence="6">The sequence shown here is derived from an EMBL/GenBank/DDBJ whole genome shotgun (WGS) entry which is preliminary data.</text>
</comment>
<name>A0A7Y9I7E4_9ACTN</name>
<dbReference type="Proteomes" id="UP000569914">
    <property type="component" value="Unassembled WGS sequence"/>
</dbReference>
<dbReference type="InterPro" id="IPR001647">
    <property type="entry name" value="HTH_TetR"/>
</dbReference>
<evidence type="ECO:0000259" key="5">
    <source>
        <dbReference type="PROSITE" id="PS50977"/>
    </source>
</evidence>
<dbReference type="InterPro" id="IPR009057">
    <property type="entry name" value="Homeodomain-like_sf"/>
</dbReference>
<dbReference type="AlphaFoldDB" id="A0A7Y9I7E4"/>
<keyword evidence="3" id="KW-0804">Transcription</keyword>
<evidence type="ECO:0000313" key="6">
    <source>
        <dbReference type="EMBL" id="NYE71602.1"/>
    </source>
</evidence>
<feature type="domain" description="HTH tetR-type" evidence="5">
    <location>
        <begin position="9"/>
        <end position="69"/>
    </location>
</feature>
<evidence type="ECO:0000256" key="4">
    <source>
        <dbReference type="PROSITE-ProRule" id="PRU00335"/>
    </source>
</evidence>
<reference evidence="6 7" key="1">
    <citation type="submission" date="2020-07" db="EMBL/GenBank/DDBJ databases">
        <title>Sequencing the genomes of 1000 actinobacteria strains.</title>
        <authorList>
            <person name="Klenk H.-P."/>
        </authorList>
    </citation>
    <scope>NUCLEOTIDE SEQUENCE [LARGE SCALE GENOMIC DNA]</scope>
    <source>
        <strain evidence="6 7">DSM 22083</strain>
    </source>
</reference>
<organism evidence="6 7">
    <name type="scientific">Microlunatus parietis</name>
    <dbReference type="NCBI Taxonomy" id="682979"/>
    <lineage>
        <taxon>Bacteria</taxon>
        <taxon>Bacillati</taxon>
        <taxon>Actinomycetota</taxon>
        <taxon>Actinomycetes</taxon>
        <taxon>Propionibacteriales</taxon>
        <taxon>Propionibacteriaceae</taxon>
        <taxon>Microlunatus</taxon>
    </lineage>
</organism>
<evidence type="ECO:0000313" key="7">
    <source>
        <dbReference type="Proteomes" id="UP000569914"/>
    </source>
</evidence>
<protein>
    <submittedName>
        <fullName evidence="6">AcrR family transcriptional regulator</fullName>
    </submittedName>
</protein>
<dbReference type="PANTHER" id="PTHR30055">
    <property type="entry name" value="HTH-TYPE TRANSCRIPTIONAL REGULATOR RUTR"/>
    <property type="match status" value="1"/>
</dbReference>
<keyword evidence="2 4" id="KW-0238">DNA-binding</keyword>
<keyword evidence="7" id="KW-1185">Reference proteome</keyword>
<dbReference type="PRINTS" id="PR00455">
    <property type="entry name" value="HTHTETR"/>
</dbReference>
<dbReference type="PANTHER" id="PTHR30055:SF234">
    <property type="entry name" value="HTH-TYPE TRANSCRIPTIONAL REGULATOR BETI"/>
    <property type="match status" value="1"/>
</dbReference>
<keyword evidence="1" id="KW-0805">Transcription regulation</keyword>
<dbReference type="EMBL" id="JACCBU010000001">
    <property type="protein sequence ID" value="NYE71602.1"/>
    <property type="molecule type" value="Genomic_DNA"/>
</dbReference>
<evidence type="ECO:0000256" key="1">
    <source>
        <dbReference type="ARBA" id="ARBA00023015"/>
    </source>
</evidence>
<evidence type="ECO:0000256" key="3">
    <source>
        <dbReference type="ARBA" id="ARBA00023163"/>
    </source>
</evidence>
<evidence type="ECO:0000256" key="2">
    <source>
        <dbReference type="ARBA" id="ARBA00023125"/>
    </source>
</evidence>
<dbReference type="PROSITE" id="PS50977">
    <property type="entry name" value="HTH_TETR_2"/>
    <property type="match status" value="1"/>
</dbReference>
<dbReference type="GO" id="GO:0000976">
    <property type="term" value="F:transcription cis-regulatory region binding"/>
    <property type="evidence" value="ECO:0007669"/>
    <property type="project" value="TreeGrafter"/>
</dbReference>
<dbReference type="GO" id="GO:0003700">
    <property type="term" value="F:DNA-binding transcription factor activity"/>
    <property type="evidence" value="ECO:0007669"/>
    <property type="project" value="TreeGrafter"/>
</dbReference>
<dbReference type="RefSeq" id="WP_179751864.1">
    <property type="nucleotide sequence ID" value="NZ_JACCBU010000001.1"/>
</dbReference>
<feature type="DNA-binding region" description="H-T-H motif" evidence="4">
    <location>
        <begin position="32"/>
        <end position="51"/>
    </location>
</feature>
<dbReference type="Gene3D" id="1.10.357.10">
    <property type="entry name" value="Tetracycline Repressor, domain 2"/>
    <property type="match status" value="1"/>
</dbReference>
<proteinExistence type="predicted"/>
<sequence>MTVRPPEDLTARARIRDAAMEVFAERGWKAATVRAIAERAGVSPALLQHHFGTKEQLRAACDDHVLDYLRQGVTLGIDQGQLGRPAFSTEIHRSAPSVVRYLVRALVDGSPGSALIFERIVELTVPYLKGRDPNLDPKIRAAVFVAMRLGLVVLGPQLSTLLGTELLSEQGARTAGAAMLDIFDPELFDASITEQARQAVRTETAEEER</sequence>
<dbReference type="SUPFAM" id="SSF46689">
    <property type="entry name" value="Homeodomain-like"/>
    <property type="match status" value="1"/>
</dbReference>
<accession>A0A7Y9I7E4</accession>
<dbReference type="Pfam" id="PF00440">
    <property type="entry name" value="TetR_N"/>
    <property type="match status" value="1"/>
</dbReference>
<dbReference type="InterPro" id="IPR050109">
    <property type="entry name" value="HTH-type_TetR-like_transc_reg"/>
</dbReference>
<gene>
    <name evidence="6" type="ORF">BKA15_002931</name>
</gene>